<feature type="region of interest" description="Disordered" evidence="1">
    <location>
        <begin position="1"/>
        <end position="21"/>
    </location>
</feature>
<reference evidence="2" key="1">
    <citation type="submission" date="2015-04" db="UniProtKB">
        <authorList>
            <consortium name="EnsemblPlants"/>
        </authorList>
    </citation>
    <scope>IDENTIFICATION</scope>
</reference>
<dbReference type="EnsemblPlants" id="OPUNC08G15930.1">
    <property type="protein sequence ID" value="OPUNC08G15930.1"/>
    <property type="gene ID" value="OPUNC08G15930"/>
</dbReference>
<dbReference type="AlphaFoldDB" id="A0A0E0LVX7"/>
<sequence length="109" mass="11968">MASEQGHNNHCNWADDSRSTSPVTWGTWWCIPPFAFPHRPGEKGGKGGARFIEQVVLRSSPLPVSRAPPLVASLVPVDQGIVLRTAYLEKMIGWKNLMSKVGMTTLVIV</sequence>
<evidence type="ECO:0000313" key="2">
    <source>
        <dbReference type="EnsemblPlants" id="OPUNC08G15930.1"/>
    </source>
</evidence>
<evidence type="ECO:0000256" key="1">
    <source>
        <dbReference type="SAM" id="MobiDB-lite"/>
    </source>
</evidence>
<accession>A0A0E0LVX7</accession>
<evidence type="ECO:0000313" key="3">
    <source>
        <dbReference type="Proteomes" id="UP000026962"/>
    </source>
</evidence>
<keyword evidence="3" id="KW-1185">Reference proteome</keyword>
<dbReference type="HOGENOM" id="CLU_2188246_0_0_1"/>
<proteinExistence type="predicted"/>
<dbReference type="Proteomes" id="UP000026962">
    <property type="component" value="Chromosome 8"/>
</dbReference>
<protein>
    <submittedName>
        <fullName evidence="2">Uncharacterized protein</fullName>
    </submittedName>
</protein>
<dbReference type="Gramene" id="OPUNC08G15930.1">
    <property type="protein sequence ID" value="OPUNC08G15930.1"/>
    <property type="gene ID" value="OPUNC08G15930"/>
</dbReference>
<name>A0A0E0LVX7_ORYPU</name>
<organism evidence="2">
    <name type="scientific">Oryza punctata</name>
    <name type="common">Red rice</name>
    <dbReference type="NCBI Taxonomy" id="4537"/>
    <lineage>
        <taxon>Eukaryota</taxon>
        <taxon>Viridiplantae</taxon>
        <taxon>Streptophyta</taxon>
        <taxon>Embryophyta</taxon>
        <taxon>Tracheophyta</taxon>
        <taxon>Spermatophyta</taxon>
        <taxon>Magnoliopsida</taxon>
        <taxon>Liliopsida</taxon>
        <taxon>Poales</taxon>
        <taxon>Poaceae</taxon>
        <taxon>BOP clade</taxon>
        <taxon>Oryzoideae</taxon>
        <taxon>Oryzeae</taxon>
        <taxon>Oryzinae</taxon>
        <taxon>Oryza</taxon>
    </lineage>
</organism>
<reference evidence="2" key="2">
    <citation type="submission" date="2018-05" db="EMBL/GenBank/DDBJ databases">
        <title>OpunRS2 (Oryza punctata Reference Sequence Version 2).</title>
        <authorList>
            <person name="Zhang J."/>
            <person name="Kudrna D."/>
            <person name="Lee S."/>
            <person name="Talag J."/>
            <person name="Welchert J."/>
            <person name="Wing R.A."/>
        </authorList>
    </citation>
    <scope>NUCLEOTIDE SEQUENCE [LARGE SCALE GENOMIC DNA]</scope>
</reference>
<feature type="compositionally biased region" description="Polar residues" evidence="1">
    <location>
        <begin position="1"/>
        <end position="11"/>
    </location>
</feature>